<evidence type="ECO:0000256" key="7">
    <source>
        <dbReference type="ARBA" id="ARBA00023242"/>
    </source>
</evidence>
<comment type="subcellular location">
    <subcellularLocation>
        <location evidence="1">Nucleus</location>
    </subcellularLocation>
</comment>
<keyword evidence="5" id="KW-0238">DNA-binding</keyword>
<evidence type="ECO:0000259" key="8">
    <source>
        <dbReference type="PROSITE" id="PS50048"/>
    </source>
</evidence>
<dbReference type="Pfam" id="PF00172">
    <property type="entry name" value="Zn_clus"/>
    <property type="match status" value="1"/>
</dbReference>
<evidence type="ECO:0000256" key="3">
    <source>
        <dbReference type="ARBA" id="ARBA00022833"/>
    </source>
</evidence>
<dbReference type="CDD" id="cd00067">
    <property type="entry name" value="GAL4"/>
    <property type="match status" value="1"/>
</dbReference>
<dbReference type="Gene3D" id="4.10.240.10">
    <property type="entry name" value="Zn(2)-C6 fungal-type DNA-binding domain"/>
    <property type="match status" value="1"/>
</dbReference>
<keyword evidence="10" id="KW-1185">Reference proteome</keyword>
<keyword evidence="6" id="KW-0804">Transcription</keyword>
<dbReference type="PROSITE" id="PS50048">
    <property type="entry name" value="ZN2_CY6_FUNGAL_2"/>
    <property type="match status" value="1"/>
</dbReference>
<dbReference type="InterPro" id="IPR036864">
    <property type="entry name" value="Zn2-C6_fun-type_DNA-bd_sf"/>
</dbReference>
<reference evidence="9 10" key="1">
    <citation type="submission" date="2024-07" db="EMBL/GenBank/DDBJ databases">
        <title>Section-level genome sequencing and comparative genomics of Aspergillus sections Usti and Cavernicolus.</title>
        <authorList>
            <consortium name="Lawrence Berkeley National Laboratory"/>
            <person name="Nybo J.L."/>
            <person name="Vesth T.C."/>
            <person name="Theobald S."/>
            <person name="Frisvad J.C."/>
            <person name="Larsen T.O."/>
            <person name="Kjaerboelling I."/>
            <person name="Rothschild-Mancinelli K."/>
            <person name="Lyhne E.K."/>
            <person name="Kogle M.E."/>
            <person name="Barry K."/>
            <person name="Clum A."/>
            <person name="Na H."/>
            <person name="Ledsgaard L."/>
            <person name="Lin J."/>
            <person name="Lipzen A."/>
            <person name="Kuo A."/>
            <person name="Riley R."/>
            <person name="Mondo S."/>
            <person name="Labutti K."/>
            <person name="Haridas S."/>
            <person name="Pangalinan J."/>
            <person name="Salamov A.A."/>
            <person name="Simmons B.A."/>
            <person name="Magnuson J.K."/>
            <person name="Chen J."/>
            <person name="Drula E."/>
            <person name="Henrissat B."/>
            <person name="Wiebenga A."/>
            <person name="Lubbers R.J."/>
            <person name="Gomes A.C."/>
            <person name="Makela M.R."/>
            <person name="Stajich J."/>
            <person name="Grigoriev I.V."/>
            <person name="Mortensen U.H."/>
            <person name="De Vries R.P."/>
            <person name="Baker S.E."/>
            <person name="Andersen M.R."/>
        </authorList>
    </citation>
    <scope>NUCLEOTIDE SEQUENCE [LARGE SCALE GENOMIC DNA]</scope>
    <source>
        <strain evidence="9 10">CBS 588.65</strain>
    </source>
</reference>
<dbReference type="InterPro" id="IPR001138">
    <property type="entry name" value="Zn2Cys6_DnaBD"/>
</dbReference>
<dbReference type="PANTHER" id="PTHR31313">
    <property type="entry name" value="TY1 ENHANCER ACTIVATOR"/>
    <property type="match status" value="1"/>
</dbReference>
<proteinExistence type="predicted"/>
<evidence type="ECO:0000313" key="10">
    <source>
        <dbReference type="Proteomes" id="UP001610334"/>
    </source>
</evidence>
<keyword evidence="3" id="KW-0862">Zinc</keyword>
<name>A0ABR4GWY6_9EURO</name>
<evidence type="ECO:0000256" key="4">
    <source>
        <dbReference type="ARBA" id="ARBA00023015"/>
    </source>
</evidence>
<comment type="caution">
    <text evidence="9">The sequence shown here is derived from an EMBL/GenBank/DDBJ whole genome shotgun (WGS) entry which is preliminary data.</text>
</comment>
<evidence type="ECO:0000313" key="9">
    <source>
        <dbReference type="EMBL" id="KAL2807723.1"/>
    </source>
</evidence>
<gene>
    <name evidence="9" type="ORF">BJX63DRAFT_436775</name>
</gene>
<organism evidence="9 10">
    <name type="scientific">Aspergillus granulosus</name>
    <dbReference type="NCBI Taxonomy" id="176169"/>
    <lineage>
        <taxon>Eukaryota</taxon>
        <taxon>Fungi</taxon>
        <taxon>Dikarya</taxon>
        <taxon>Ascomycota</taxon>
        <taxon>Pezizomycotina</taxon>
        <taxon>Eurotiomycetes</taxon>
        <taxon>Eurotiomycetidae</taxon>
        <taxon>Eurotiales</taxon>
        <taxon>Aspergillaceae</taxon>
        <taxon>Aspergillus</taxon>
        <taxon>Aspergillus subgen. Nidulantes</taxon>
    </lineage>
</organism>
<evidence type="ECO:0000256" key="2">
    <source>
        <dbReference type="ARBA" id="ARBA00022723"/>
    </source>
</evidence>
<feature type="domain" description="Zn(2)-C6 fungal-type" evidence="8">
    <location>
        <begin position="7"/>
        <end position="37"/>
    </location>
</feature>
<dbReference type="SMART" id="SM00066">
    <property type="entry name" value="GAL4"/>
    <property type="match status" value="1"/>
</dbReference>
<dbReference type="EMBL" id="JBFXLT010000132">
    <property type="protein sequence ID" value="KAL2807723.1"/>
    <property type="molecule type" value="Genomic_DNA"/>
</dbReference>
<dbReference type="SUPFAM" id="SSF57701">
    <property type="entry name" value="Zn2/Cys6 DNA-binding domain"/>
    <property type="match status" value="1"/>
</dbReference>
<dbReference type="PROSITE" id="PS00463">
    <property type="entry name" value="ZN2_CY6_FUNGAL_1"/>
    <property type="match status" value="1"/>
</dbReference>
<accession>A0ABR4GWY6</accession>
<keyword evidence="2" id="KW-0479">Metal-binding</keyword>
<protein>
    <recommendedName>
        <fullName evidence="8">Zn(2)-C6 fungal-type domain-containing protein</fullName>
    </recommendedName>
</protein>
<dbReference type="Proteomes" id="UP001610334">
    <property type="component" value="Unassembled WGS sequence"/>
</dbReference>
<sequence>MSGRRIACKLCRDRKVRCDGGQPACNRCRRAGESCIYSQTPNPTKADLLQTIKTLNERVDSLLQQQTLNATTTTPNPNPNELAFDCSAFNLPTPSFVSDDPFLPSPGYPFDTTTTLDATSLDAKFLSYLPTPSPHSTETEHTPHSLIIDPHHIQRHTTPQTHTNTHLPTLREIRAQNQLPPCSPSSIPHDPADSTPVSDTISLPLSTLSRLALSTSTTHSQISGIASVVAEYLDWVRKRPTRGASNPAAEASWSVMLETLEMRVREVQDVAERGQSEVWVGMMAELREAHGGQLDSRLVGLDAEVNERLERVRGFFQDGYDVTIPLGEQMSPFGGVGGGAIDPLLSGS</sequence>
<dbReference type="InterPro" id="IPR051615">
    <property type="entry name" value="Transcr_Regulatory_Elem"/>
</dbReference>
<evidence type="ECO:0000256" key="5">
    <source>
        <dbReference type="ARBA" id="ARBA00023125"/>
    </source>
</evidence>
<keyword evidence="4" id="KW-0805">Transcription regulation</keyword>
<dbReference type="PANTHER" id="PTHR31313:SF86">
    <property type="entry name" value="ZN(2)-C6 FUNGAL-TYPE DOMAIN-CONTAINING PROTEIN"/>
    <property type="match status" value="1"/>
</dbReference>
<evidence type="ECO:0000256" key="6">
    <source>
        <dbReference type="ARBA" id="ARBA00023163"/>
    </source>
</evidence>
<evidence type="ECO:0000256" key="1">
    <source>
        <dbReference type="ARBA" id="ARBA00004123"/>
    </source>
</evidence>
<keyword evidence="7" id="KW-0539">Nucleus</keyword>